<sequence>MNDEHDLNRFIQAQADSYAQALSELREGQKRSHWMWYIFPQIHGLGRSATARHYAIKSRGEALDYLQHAILGARLRECAEALLDLEGRTAHQILGSPDDLKLKSSMTLFDAVAEGEPVFSRVLDKYYGGEKDSATLEILSSDSQKHGQAQKG</sequence>
<evidence type="ECO:0000313" key="1">
    <source>
        <dbReference type="EMBL" id="PCO05983.1"/>
    </source>
</evidence>
<dbReference type="EMBL" id="LRFG02000002">
    <property type="protein sequence ID" value="PCO05983.1"/>
    <property type="molecule type" value="Genomic_DNA"/>
</dbReference>
<dbReference type="PIRSF" id="PIRSF008546">
    <property type="entry name" value="UCP008546"/>
    <property type="match status" value="1"/>
</dbReference>
<accession>A0ABX4I1D9</accession>
<comment type="caution">
    <text evidence="1">The sequence shown here is derived from an EMBL/GenBank/DDBJ whole genome shotgun (WGS) entry which is preliminary data.</text>
</comment>
<dbReference type="Pfam" id="PF08837">
    <property type="entry name" value="DUF1810"/>
    <property type="match status" value="1"/>
</dbReference>
<dbReference type="InterPro" id="IPR014937">
    <property type="entry name" value="DUF1810"/>
</dbReference>
<proteinExistence type="predicted"/>
<dbReference type="Gene3D" id="1.25.40.380">
    <property type="entry name" value="Protein of unknown function DUF1810"/>
    <property type="match status" value="1"/>
</dbReference>
<organism evidence="1 2">
    <name type="scientific">Microbulbifer flavimaris</name>
    <dbReference type="NCBI Taxonomy" id="1781068"/>
    <lineage>
        <taxon>Bacteria</taxon>
        <taxon>Pseudomonadati</taxon>
        <taxon>Pseudomonadota</taxon>
        <taxon>Gammaproteobacteria</taxon>
        <taxon>Cellvibrionales</taxon>
        <taxon>Microbulbiferaceae</taxon>
        <taxon>Microbulbifer</taxon>
    </lineage>
</organism>
<keyword evidence="2" id="KW-1185">Reference proteome</keyword>
<dbReference type="Proteomes" id="UP000218427">
    <property type="component" value="Unassembled WGS sequence"/>
</dbReference>
<reference evidence="1" key="1">
    <citation type="submission" date="2017-08" db="EMBL/GenBank/DDBJ databases">
        <title>Microbulbifer marisrubri sp. nov., a halophilic alphaproteobacterium isolated from marine sediment of the Yellow Sea, China.</title>
        <authorList>
            <person name="Zhang G."/>
            <person name="Xiong Q."/>
        </authorList>
    </citation>
    <scope>NUCLEOTIDE SEQUENCE [LARGE SCALE GENOMIC DNA]</scope>
    <source>
        <strain evidence="1">WRN-8</strain>
    </source>
</reference>
<evidence type="ECO:0000313" key="2">
    <source>
        <dbReference type="Proteomes" id="UP000218427"/>
    </source>
</evidence>
<dbReference type="RefSeq" id="WP_067083598.1">
    <property type="nucleotide sequence ID" value="NZ_LRFG02000002.1"/>
</dbReference>
<dbReference type="InterPro" id="IPR036287">
    <property type="entry name" value="Rv1873-like_sf"/>
</dbReference>
<dbReference type="SUPFAM" id="SSF140736">
    <property type="entry name" value="Rv1873-like"/>
    <property type="match status" value="1"/>
</dbReference>
<name>A0ABX4I1D9_9GAMM</name>
<protein>
    <submittedName>
        <fullName evidence="1">DUF1810 domain-containing protein</fullName>
    </submittedName>
</protein>
<gene>
    <name evidence="1" type="ORF">AWR36_008285</name>
</gene>